<accession>A0A7R8ZNI6</accession>
<dbReference type="GO" id="GO:0016020">
    <property type="term" value="C:membrane"/>
    <property type="evidence" value="ECO:0007669"/>
    <property type="project" value="UniProtKB-SubCell"/>
</dbReference>
<proteinExistence type="predicted"/>
<reference evidence="7" key="1">
    <citation type="submission" date="2020-11" db="EMBL/GenBank/DDBJ databases">
        <authorList>
            <person name="Tran Van P."/>
        </authorList>
    </citation>
    <scope>NUCLEOTIDE SEQUENCE</scope>
</reference>
<gene>
    <name evidence="7" type="ORF">CTOB1V02_LOCUS4446</name>
</gene>
<protein>
    <submittedName>
        <fullName evidence="7">Uncharacterized protein</fullName>
    </submittedName>
</protein>
<keyword evidence="6" id="KW-0472">Membrane</keyword>
<evidence type="ECO:0000256" key="6">
    <source>
        <dbReference type="SAM" id="Phobius"/>
    </source>
</evidence>
<evidence type="ECO:0000256" key="3">
    <source>
        <dbReference type="ARBA" id="ARBA00022729"/>
    </source>
</evidence>
<keyword evidence="3" id="KW-0732">Signal</keyword>
<name>A0A7R8ZNI6_9CRUS</name>
<comment type="subcellular location">
    <subcellularLocation>
        <location evidence="1">Membrane</location>
        <topology evidence="1">Single-pass type I membrane protein</topology>
    </subcellularLocation>
</comment>
<dbReference type="PANTHER" id="PTHR13055">
    <property type="entry name" value="TUMOR ENDOTHELIAL MARKER 7 RELATED"/>
    <property type="match status" value="1"/>
</dbReference>
<feature type="region of interest" description="Disordered" evidence="5">
    <location>
        <begin position="271"/>
        <end position="350"/>
    </location>
</feature>
<dbReference type="OrthoDB" id="6285106at2759"/>
<dbReference type="AlphaFoldDB" id="A0A7R8ZNI6"/>
<feature type="compositionally biased region" description="Basic and acidic residues" evidence="5">
    <location>
        <begin position="333"/>
        <end position="343"/>
    </location>
</feature>
<feature type="transmembrane region" description="Helical" evidence="6">
    <location>
        <begin position="377"/>
        <end position="399"/>
    </location>
</feature>
<dbReference type="PANTHER" id="PTHR13055:SF12">
    <property type="entry name" value="LD40707P"/>
    <property type="match status" value="1"/>
</dbReference>
<keyword evidence="2 6" id="KW-0812">Transmembrane</keyword>
<evidence type="ECO:0000256" key="4">
    <source>
        <dbReference type="ARBA" id="ARBA00022989"/>
    </source>
</evidence>
<dbReference type="InterPro" id="IPR031152">
    <property type="entry name" value="PLXDC"/>
</dbReference>
<evidence type="ECO:0000256" key="5">
    <source>
        <dbReference type="SAM" id="MobiDB-lite"/>
    </source>
</evidence>
<organism evidence="7">
    <name type="scientific">Cyprideis torosa</name>
    <dbReference type="NCBI Taxonomy" id="163714"/>
    <lineage>
        <taxon>Eukaryota</taxon>
        <taxon>Metazoa</taxon>
        <taxon>Ecdysozoa</taxon>
        <taxon>Arthropoda</taxon>
        <taxon>Crustacea</taxon>
        <taxon>Oligostraca</taxon>
        <taxon>Ostracoda</taxon>
        <taxon>Podocopa</taxon>
        <taxon>Podocopida</taxon>
        <taxon>Cytherocopina</taxon>
        <taxon>Cytheroidea</taxon>
        <taxon>Cytherideidae</taxon>
        <taxon>Cyprideis</taxon>
    </lineage>
</organism>
<evidence type="ECO:0000256" key="2">
    <source>
        <dbReference type="ARBA" id="ARBA00022692"/>
    </source>
</evidence>
<feature type="compositionally biased region" description="Basic and acidic residues" evidence="5">
    <location>
        <begin position="306"/>
        <end position="319"/>
    </location>
</feature>
<evidence type="ECO:0000313" key="7">
    <source>
        <dbReference type="EMBL" id="CAD7226528.1"/>
    </source>
</evidence>
<sequence length="476" mass="53106">MYYNTTIYPDGSHFWVNLSTMQNLRHEVLSESHRRASFVSLPFKFPYYGHYLNNVTIATGGFLYTGAYIHSWLAVTQYIAPLMANFDPSASKDSSINYGSNETTFTVEWTNVTNPDHPDSPPFTFQVSLHKNGDIVFAYKDVPLSAALLRQDSHPVKVGIADAYTIERTVFFIRKKTIFEYHKVDLKDEMFGNSSAIYFKALPTCLMFNDCASCAASEGVKFECSWCEQVKRCSDGVDRFRQDWIFNGCVKTSVSKVEKCDALKGLPIGDGSGTYNIPDPGEDSAFGNRRGWKNKDSSSEEDSDDDNKISRSESFDVKKQTATNEARPFYQLDNHDADGRPRDGGPLLDRTTQDADAVVVAGNQTSTASMAHSGTSGLLTVFFISVAVILLAGWVFYAYRNPQTPSGQFLIRKLPLLPTEPPVPSRQRTLLGGFYSHVKRRGVERMDVGRVPLFLRPSPLKRSFVAAAVICPVVID</sequence>
<evidence type="ECO:0000256" key="1">
    <source>
        <dbReference type="ARBA" id="ARBA00004479"/>
    </source>
</evidence>
<dbReference type="EMBL" id="OB660851">
    <property type="protein sequence ID" value="CAD7226528.1"/>
    <property type="molecule type" value="Genomic_DNA"/>
</dbReference>
<keyword evidence="4 6" id="KW-1133">Transmembrane helix</keyword>